<organism evidence="2 3">
    <name type="scientific">Nitrospira defluvii</name>
    <dbReference type="NCBI Taxonomy" id="330214"/>
    <lineage>
        <taxon>Bacteria</taxon>
        <taxon>Pseudomonadati</taxon>
        <taxon>Nitrospirota</taxon>
        <taxon>Nitrospiria</taxon>
        <taxon>Nitrospirales</taxon>
        <taxon>Nitrospiraceae</taxon>
        <taxon>Nitrospira</taxon>
    </lineage>
</organism>
<evidence type="ECO:0000259" key="1">
    <source>
        <dbReference type="PROSITE" id="PS51411"/>
    </source>
</evidence>
<keyword evidence="3" id="KW-1185">Reference proteome</keyword>
<name>A0ABM8QW02_9BACT</name>
<protein>
    <submittedName>
        <fullName evidence="2">Stage 0 sporulation protein</fullName>
    </submittedName>
</protein>
<dbReference type="PANTHER" id="PTHR43830">
    <property type="entry name" value="PROTEIN PSP1"/>
    <property type="match status" value="1"/>
</dbReference>
<evidence type="ECO:0000313" key="3">
    <source>
        <dbReference type="Proteomes" id="UP000675880"/>
    </source>
</evidence>
<dbReference type="EMBL" id="CAJNBJ010000001">
    <property type="protein sequence ID" value="CAE6718088.1"/>
    <property type="molecule type" value="Genomic_DNA"/>
</dbReference>
<reference evidence="2 3" key="1">
    <citation type="submission" date="2021-02" db="EMBL/GenBank/DDBJ databases">
        <authorList>
            <person name="Han P."/>
        </authorList>
    </citation>
    <scope>NUCLEOTIDE SEQUENCE [LARGE SCALE GENOMIC DNA]</scope>
    <source>
        <strain evidence="2">Candidatus Nitrospira sp. ZN2</strain>
    </source>
</reference>
<accession>A0ABM8QW02</accession>
<feature type="domain" description="PSP1 C-terminal" evidence="1">
    <location>
        <begin position="83"/>
        <end position="168"/>
    </location>
</feature>
<evidence type="ECO:0000313" key="2">
    <source>
        <dbReference type="EMBL" id="CAE6718088.1"/>
    </source>
</evidence>
<sequence>MVYHPAMVDKLLAQELATPYPSVVRIVGVKIRDRGEVKKFDAGEAALAFGDRVLLDVSGELTYGVVYGVPQVTPFIPPMRVMQPIVRKATPEDAVTIDRYERLASEGMRACREQAAALGLRMKLVEVFCSFHRRQMTFVYTADDRIDFRELVRVLARRFGGRIEMRQVGVRDEASRLGGIDTCGLVLCCAAFLTEVKPVTVKQARVLGLPVDDPKLLGVCGRLKCCLLFEAMESQPIPASSKWSTLINPSRSRLASS</sequence>
<dbReference type="NCBIfam" id="NF041131">
    <property type="entry name" value="RicT_YaaT_fam"/>
    <property type="match status" value="1"/>
</dbReference>
<dbReference type="PANTHER" id="PTHR43830:SF3">
    <property type="entry name" value="PROTEIN PSP1"/>
    <property type="match status" value="1"/>
</dbReference>
<gene>
    <name evidence="2" type="ORF">NSPZN2_11556</name>
</gene>
<dbReference type="Proteomes" id="UP000675880">
    <property type="component" value="Unassembled WGS sequence"/>
</dbReference>
<comment type="caution">
    <text evidence="2">The sequence shown here is derived from an EMBL/GenBank/DDBJ whole genome shotgun (WGS) entry which is preliminary data.</text>
</comment>
<proteinExistence type="predicted"/>
<dbReference type="Pfam" id="PF04468">
    <property type="entry name" value="PSP1"/>
    <property type="match status" value="1"/>
</dbReference>
<dbReference type="InterPro" id="IPR007557">
    <property type="entry name" value="PSP1_C"/>
</dbReference>
<dbReference type="InterPro" id="IPR047767">
    <property type="entry name" value="PSP1-like"/>
</dbReference>
<dbReference type="PROSITE" id="PS51411">
    <property type="entry name" value="PSP1_C"/>
    <property type="match status" value="1"/>
</dbReference>
<dbReference type="RefSeq" id="WP_213041279.1">
    <property type="nucleotide sequence ID" value="NZ_CAJNBJ010000001.1"/>
</dbReference>